<keyword evidence="3" id="KW-0479">Metal-binding</keyword>
<keyword evidence="4" id="KW-0460">Magnesium</keyword>
<evidence type="ECO:0000313" key="8">
    <source>
        <dbReference type="Proteomes" id="UP000197596"/>
    </source>
</evidence>
<dbReference type="InterPro" id="IPR000477">
    <property type="entry name" value="RT_dom"/>
</dbReference>
<dbReference type="GO" id="GO:0003723">
    <property type="term" value="F:RNA binding"/>
    <property type="evidence" value="ECO:0007669"/>
    <property type="project" value="InterPro"/>
</dbReference>
<reference evidence="7 8" key="1">
    <citation type="submission" date="2017-06" db="EMBL/GenBank/DDBJ databases">
        <title>Herbaspirillum phytohormonus sp. nov., isolated from the root nodule of Robinia pseudoacacia in lead-zinc mine.</title>
        <authorList>
            <person name="Fan M."/>
            <person name="Lin Y."/>
        </authorList>
    </citation>
    <scope>NUCLEOTIDE SEQUENCE [LARGE SCALE GENOMIC DNA]</scope>
    <source>
        <strain evidence="7 8">HZ10</strain>
    </source>
</reference>
<gene>
    <name evidence="7" type="ORF">CEJ42_10650</name>
</gene>
<evidence type="ECO:0000256" key="1">
    <source>
        <dbReference type="ARBA" id="ARBA00022679"/>
    </source>
</evidence>
<dbReference type="EMBL" id="NJGU01000005">
    <property type="protein sequence ID" value="OWY29510.1"/>
    <property type="molecule type" value="Genomic_DNA"/>
</dbReference>
<evidence type="ECO:0000259" key="6">
    <source>
        <dbReference type="Pfam" id="PF00078"/>
    </source>
</evidence>
<dbReference type="GO" id="GO:0003964">
    <property type="term" value="F:RNA-directed DNA polymerase activity"/>
    <property type="evidence" value="ECO:0007669"/>
    <property type="project" value="UniProtKB-KW"/>
</dbReference>
<comment type="caution">
    <text evidence="7">The sequence shown here is derived from an EMBL/GenBank/DDBJ whole genome shotgun (WGS) entry which is preliminary data.</text>
</comment>
<dbReference type="GO" id="GO:0046872">
    <property type="term" value="F:metal ion binding"/>
    <property type="evidence" value="ECO:0007669"/>
    <property type="project" value="UniProtKB-KW"/>
</dbReference>
<proteinExistence type="predicted"/>
<feature type="domain" description="Reverse transcriptase" evidence="6">
    <location>
        <begin position="25"/>
        <end position="206"/>
    </location>
</feature>
<evidence type="ECO:0000313" key="7">
    <source>
        <dbReference type="EMBL" id="OWY29510.1"/>
    </source>
</evidence>
<dbReference type="CDD" id="cd03487">
    <property type="entry name" value="RT_Bac_retron_II"/>
    <property type="match status" value="1"/>
</dbReference>
<accession>A0A246WSX0</accession>
<evidence type="ECO:0000256" key="2">
    <source>
        <dbReference type="ARBA" id="ARBA00022695"/>
    </source>
</evidence>
<dbReference type="PRINTS" id="PR00866">
    <property type="entry name" value="RNADNAPOLMS"/>
</dbReference>
<dbReference type="AlphaFoldDB" id="A0A246WSX0"/>
<keyword evidence="2" id="KW-0548">Nucleotidyltransferase</keyword>
<evidence type="ECO:0000256" key="3">
    <source>
        <dbReference type="ARBA" id="ARBA00022723"/>
    </source>
</evidence>
<evidence type="ECO:0000256" key="5">
    <source>
        <dbReference type="ARBA" id="ARBA00022918"/>
    </source>
</evidence>
<name>A0A246WSX0_9BURK</name>
<dbReference type="Pfam" id="PF00078">
    <property type="entry name" value="RVT_1"/>
    <property type="match status" value="1"/>
</dbReference>
<organism evidence="7 8">
    <name type="scientific">Herbaspirillum robiniae</name>
    <dbReference type="NCBI Taxonomy" id="2014887"/>
    <lineage>
        <taxon>Bacteria</taxon>
        <taxon>Pseudomonadati</taxon>
        <taxon>Pseudomonadota</taxon>
        <taxon>Betaproteobacteria</taxon>
        <taxon>Burkholderiales</taxon>
        <taxon>Oxalobacteraceae</taxon>
        <taxon>Herbaspirillum</taxon>
    </lineage>
</organism>
<sequence>MLGKGKLAELLGIDLDCLDRLLNPKSYRVWMTETGREIQQPIGWLESVHKRISDLLSRIDLPEYVFSQKGRSYVDNARQHIGPHLLAKTDISKFYPSTTHYMVWNMFVTEFRCAKDVAGILADICCYKQHLPTGSPLGGRVAFFAALPMFDEIARLASSAGNRMTLYVDDVTVSGPGATKEFLAKVRGVIRRHGFKTKEKKSKTFAPYSAKTVTGVIVSNEQVLLPNSRHKKIWTLKQEIRTANKDERAKMLRALKGRESEARIIAR</sequence>
<dbReference type="Proteomes" id="UP000197596">
    <property type="component" value="Unassembled WGS sequence"/>
</dbReference>
<evidence type="ECO:0000256" key="4">
    <source>
        <dbReference type="ARBA" id="ARBA00022842"/>
    </source>
</evidence>
<protein>
    <submittedName>
        <fullName evidence="7">RNA-dependent DNA polymerase</fullName>
    </submittedName>
</protein>
<keyword evidence="5" id="KW-0695">RNA-directed DNA polymerase</keyword>
<dbReference type="InterPro" id="IPR000123">
    <property type="entry name" value="Reverse_transcriptase_msDNA"/>
</dbReference>
<keyword evidence="1" id="KW-0808">Transferase</keyword>